<feature type="compositionally biased region" description="Low complexity" evidence="1">
    <location>
        <begin position="341"/>
        <end position="353"/>
    </location>
</feature>
<proteinExistence type="predicted"/>
<dbReference type="EMBL" id="BPVZ01000274">
    <property type="protein sequence ID" value="GKV48903.1"/>
    <property type="molecule type" value="Genomic_DNA"/>
</dbReference>
<reference evidence="2 3" key="1">
    <citation type="journal article" date="2021" name="Commun. Biol.">
        <title>The genome of Shorea leprosula (Dipterocarpaceae) highlights the ecological relevance of drought in aseasonal tropical rainforests.</title>
        <authorList>
            <person name="Ng K.K.S."/>
            <person name="Kobayashi M.J."/>
            <person name="Fawcett J.A."/>
            <person name="Hatakeyama M."/>
            <person name="Paape T."/>
            <person name="Ng C.H."/>
            <person name="Ang C.C."/>
            <person name="Tnah L.H."/>
            <person name="Lee C.T."/>
            <person name="Nishiyama T."/>
            <person name="Sese J."/>
            <person name="O'Brien M.J."/>
            <person name="Copetti D."/>
            <person name="Mohd Noor M.I."/>
            <person name="Ong R.C."/>
            <person name="Putra M."/>
            <person name="Sireger I.Z."/>
            <person name="Indrioko S."/>
            <person name="Kosugi Y."/>
            <person name="Izuno A."/>
            <person name="Isagi Y."/>
            <person name="Lee S.L."/>
            <person name="Shimizu K.K."/>
        </authorList>
    </citation>
    <scope>NUCLEOTIDE SEQUENCE [LARGE SCALE GENOMIC DNA]</scope>
    <source>
        <strain evidence="2">214</strain>
    </source>
</reference>
<feature type="region of interest" description="Disordered" evidence="1">
    <location>
        <begin position="336"/>
        <end position="381"/>
    </location>
</feature>
<accession>A0AAV5MJ63</accession>
<gene>
    <name evidence="2" type="ORF">SLEP1_g55690</name>
</gene>
<organism evidence="2 3">
    <name type="scientific">Rubroshorea leprosula</name>
    <dbReference type="NCBI Taxonomy" id="152421"/>
    <lineage>
        <taxon>Eukaryota</taxon>
        <taxon>Viridiplantae</taxon>
        <taxon>Streptophyta</taxon>
        <taxon>Embryophyta</taxon>
        <taxon>Tracheophyta</taxon>
        <taxon>Spermatophyta</taxon>
        <taxon>Magnoliopsida</taxon>
        <taxon>eudicotyledons</taxon>
        <taxon>Gunneridae</taxon>
        <taxon>Pentapetalae</taxon>
        <taxon>rosids</taxon>
        <taxon>malvids</taxon>
        <taxon>Malvales</taxon>
        <taxon>Dipterocarpaceae</taxon>
        <taxon>Rubroshorea</taxon>
    </lineage>
</organism>
<evidence type="ECO:0000256" key="1">
    <source>
        <dbReference type="SAM" id="MobiDB-lite"/>
    </source>
</evidence>
<comment type="caution">
    <text evidence="2">The sequence shown here is derived from an EMBL/GenBank/DDBJ whole genome shotgun (WGS) entry which is preliminary data.</text>
</comment>
<dbReference type="Proteomes" id="UP001054252">
    <property type="component" value="Unassembled WGS sequence"/>
</dbReference>
<keyword evidence="3" id="KW-1185">Reference proteome</keyword>
<evidence type="ECO:0000313" key="3">
    <source>
        <dbReference type="Proteomes" id="UP001054252"/>
    </source>
</evidence>
<dbReference type="AlphaFoldDB" id="A0AAV5MJ63"/>
<name>A0AAV5MJ63_9ROSI</name>
<sequence>MASFHDVRELRGNQGREEEEGVILVEPIAMIVPPELQDVPETIALGSSTNSSADGGALSPPTANTELEVVVLEKWENKVIRGRLDNLRKAPKTLPASFRSRAALHHEVADSSATVKGYKKLEEMVRHYQIPKTILLRAGTQNKRACTVSRMGWVLVYVDHFDVGLRFPPPDLIFDILAELEIPVKAIAFRSLFLCCMCPSTTETMWYVISGREKMMIFTNIRNKVTRWKRQFIFVHDTRTEKMNNELVACISEWRMPNTYMNYPQLALGDVDWKNRLLDYVKAEALVDLETLVTPEQLALLGSVDVANLYAEAQSLRNHGVGFDSQRQTHFDEQLPATTGRSLSHRSSSSASRPGAEQRVETTPLSSRTHARDDSDAEDDIPLIRRRTISGAQPASAAATWSTNVPPALAREVAKPVPTLSSVSGPRIAYPEGFSYVRTDCQATMV</sequence>
<evidence type="ECO:0000313" key="2">
    <source>
        <dbReference type="EMBL" id="GKV48903.1"/>
    </source>
</evidence>
<protein>
    <submittedName>
        <fullName evidence="2">Uncharacterized protein</fullName>
    </submittedName>
</protein>